<dbReference type="EMBL" id="QHCS01000002">
    <property type="protein sequence ID" value="RHX86050.1"/>
    <property type="molecule type" value="Genomic_DNA"/>
</dbReference>
<evidence type="ECO:0000313" key="3">
    <source>
        <dbReference type="Proteomes" id="UP000266669"/>
    </source>
</evidence>
<protein>
    <recommendedName>
        <fullName evidence="1">DUF4376 domain-containing protein</fullName>
    </recommendedName>
</protein>
<comment type="caution">
    <text evidence="2">The sequence shown here is derived from an EMBL/GenBank/DDBJ whole genome shotgun (WGS) entry which is preliminary data.</text>
</comment>
<evidence type="ECO:0000313" key="2">
    <source>
        <dbReference type="EMBL" id="RHX86050.1"/>
    </source>
</evidence>
<reference evidence="3" key="1">
    <citation type="submission" date="2018-05" db="EMBL/GenBank/DDBJ databases">
        <title>Leptospira yasudae sp. nov. and Leptospira stimsonii sp. nov., two pathogenic species of the genus Leptospira isolated from environmental sources.</title>
        <authorList>
            <person name="Casanovas-Massana A."/>
            <person name="Hamond C."/>
            <person name="Santos L.A."/>
            <person name="Hacker K.P."/>
            <person name="Balassiano I."/>
            <person name="Medeiros M.A."/>
            <person name="Reis M.G."/>
            <person name="Ko A.I."/>
            <person name="Wunder E.A."/>
        </authorList>
    </citation>
    <scope>NUCLEOTIDE SEQUENCE [LARGE SCALE GENOMIC DNA]</scope>
    <source>
        <strain evidence="3">AMB6-RJ</strain>
    </source>
</reference>
<dbReference type="InterPro" id="IPR025484">
    <property type="entry name" value="DUF4376"/>
</dbReference>
<dbReference type="RefSeq" id="WP_118981671.1">
    <property type="nucleotide sequence ID" value="NZ_QHCS01000002.1"/>
</dbReference>
<organism evidence="2 3">
    <name type="scientific">Leptospira stimsonii</name>
    <dbReference type="NCBI Taxonomy" id="2202203"/>
    <lineage>
        <taxon>Bacteria</taxon>
        <taxon>Pseudomonadati</taxon>
        <taxon>Spirochaetota</taxon>
        <taxon>Spirochaetia</taxon>
        <taxon>Leptospirales</taxon>
        <taxon>Leptospiraceae</taxon>
        <taxon>Leptospira</taxon>
    </lineage>
</organism>
<sequence length="239" mass="27495">MNYIIEKESNKVVWINSDPQKLKGKTVWQEFDETLHEVVYALHYNPQVQETFLAPVVDGMAVDFQPKSVYDKKTARERILQNWNDKMDSELETEEKPILDEEGNVLPHQFHTNAGWRLDLDQKKKDCIGRINQICSEKISGGFSSSALGSAHHYPFDRDDQLNLNSSVLTEESLPIRCKDGANQESFKIHTPAQIRKVLNDGCLHRARLLERANRWKAKIAEIGSIEGLQEMDFDSDRI</sequence>
<gene>
    <name evidence="2" type="ORF">DLM78_09225</name>
</gene>
<dbReference type="Pfam" id="PF14301">
    <property type="entry name" value="DUF4376"/>
    <property type="match status" value="1"/>
</dbReference>
<dbReference type="Proteomes" id="UP000266669">
    <property type="component" value="Unassembled WGS sequence"/>
</dbReference>
<feature type="domain" description="DUF4376" evidence="1">
    <location>
        <begin position="128"/>
        <end position="222"/>
    </location>
</feature>
<evidence type="ECO:0000259" key="1">
    <source>
        <dbReference type="Pfam" id="PF14301"/>
    </source>
</evidence>
<proteinExistence type="predicted"/>
<name>A0A8B3CPC3_9LEPT</name>
<dbReference type="AlphaFoldDB" id="A0A8B3CPC3"/>
<accession>A0A8B3CPC3</accession>